<proteinExistence type="predicted"/>
<organism evidence="2 3">
    <name type="scientific">Halogeometricum borinquense</name>
    <dbReference type="NCBI Taxonomy" id="60847"/>
    <lineage>
        <taxon>Archaea</taxon>
        <taxon>Methanobacteriati</taxon>
        <taxon>Methanobacteriota</taxon>
        <taxon>Stenosarchaea group</taxon>
        <taxon>Halobacteria</taxon>
        <taxon>Halobacteriales</taxon>
        <taxon>Haloferacaceae</taxon>
        <taxon>Halogeometricum</taxon>
    </lineage>
</organism>
<comment type="caution">
    <text evidence="2">The sequence shown here is derived from an EMBL/GenBank/DDBJ whole genome shotgun (WGS) entry which is preliminary data.</text>
</comment>
<feature type="compositionally biased region" description="Polar residues" evidence="1">
    <location>
        <begin position="1"/>
        <end position="11"/>
    </location>
</feature>
<evidence type="ECO:0000313" key="2">
    <source>
        <dbReference type="EMBL" id="RYJ14784.1"/>
    </source>
</evidence>
<protein>
    <submittedName>
        <fullName evidence="2">Uncharacterized protein</fullName>
    </submittedName>
</protein>
<name>A0A482TA32_9EURY</name>
<sequence length="115" mass="13475">MFIYESLNSGDEVTPDGSTRRSTRPSTHVPYAESLDRHPRSTDTTQMTKHMTRRTTRPMTRDRPNDEENMEAPLVPFIIDPTEQTSDNEIRNLRRDIAALRTQLDRIETRMEENQ</sequence>
<accession>A0A482TA32</accession>
<dbReference type="Proteomes" id="UP000294028">
    <property type="component" value="Unassembled WGS sequence"/>
</dbReference>
<gene>
    <name evidence="2" type="ORF">ELS19_13030</name>
</gene>
<dbReference type="EMBL" id="RZHH01000002">
    <property type="protein sequence ID" value="RYJ14784.1"/>
    <property type="molecule type" value="Genomic_DNA"/>
</dbReference>
<evidence type="ECO:0000256" key="1">
    <source>
        <dbReference type="SAM" id="MobiDB-lite"/>
    </source>
</evidence>
<reference evidence="2 3" key="1">
    <citation type="submission" date="2018-12" db="EMBL/GenBank/DDBJ databases">
        <title>Genome analysis provides insights into bioremediation potentialities of Halogeometricum borinquense strain N11.</title>
        <authorList>
            <person name="Najjari A."/>
            <person name="Youssef N."/>
            <person name="Fhoula I."/>
            <person name="Ben Dhia O."/>
            <person name="Mahjoubi M."/>
            <person name="Ouzari H.I."/>
            <person name="Cherif A."/>
        </authorList>
    </citation>
    <scope>NUCLEOTIDE SEQUENCE [LARGE SCALE GENOMIC DNA]</scope>
    <source>
        <strain evidence="2 3">N11</strain>
    </source>
</reference>
<dbReference type="AlphaFoldDB" id="A0A482TA32"/>
<evidence type="ECO:0000313" key="3">
    <source>
        <dbReference type="Proteomes" id="UP000294028"/>
    </source>
</evidence>
<feature type="region of interest" description="Disordered" evidence="1">
    <location>
        <begin position="1"/>
        <end position="89"/>
    </location>
</feature>